<dbReference type="InterPro" id="IPR051310">
    <property type="entry name" value="MCP_chemotaxis"/>
</dbReference>
<keyword evidence="14" id="KW-1185">Reference proteome</keyword>
<comment type="caution">
    <text evidence="13">The sequence shown here is derived from an EMBL/GenBank/DDBJ whole genome shotgun (WGS) entry which is preliminary data.</text>
</comment>
<dbReference type="Pfam" id="PF00672">
    <property type="entry name" value="HAMP"/>
    <property type="match status" value="1"/>
</dbReference>
<dbReference type="CDD" id="cd12912">
    <property type="entry name" value="PDC2_MCP_like"/>
    <property type="match status" value="1"/>
</dbReference>
<keyword evidence="2" id="KW-1003">Cell membrane</keyword>
<evidence type="ECO:0000256" key="6">
    <source>
        <dbReference type="ARBA" id="ARBA00023136"/>
    </source>
</evidence>
<accession>A0A0D6PD60</accession>
<evidence type="ECO:0000259" key="11">
    <source>
        <dbReference type="PROSITE" id="PS50111"/>
    </source>
</evidence>
<dbReference type="Gene3D" id="1.10.8.500">
    <property type="entry name" value="HAMP domain in histidine kinase"/>
    <property type="match status" value="1"/>
</dbReference>
<keyword evidence="6 10" id="KW-0472">Membrane</keyword>
<dbReference type="PANTHER" id="PTHR43531:SF11">
    <property type="entry name" value="METHYL-ACCEPTING CHEMOTAXIS PROTEIN 3"/>
    <property type="match status" value="1"/>
</dbReference>
<sequence length="639" mass="68682">MQILRRLSITWQFTLLFLFALGLMATGTIASVTQSYKLEIHAKQGQILAIDNTARSIADHYVEEAQNGTLTTQAAQKAALTAISAIRYQGKNYIFVYNKDGVVLAHPNKAMIGTNQLNVPDAKGKIFLPAMLDAAEAGKTFFQHYEFPRVPGGPPQPKMSSMVAVPQWGWIIGTGVYVDDVYADMNHEILTLALFFVPLLALYLLAVFASRRHISSMLQGLSKAMRHLADGRLDTKIPYSDRTDEIGTMAETLTRFRENAAQKAQLETEAVASRRAQEAEAQQRMADAKRLAEEQGEMVAALATGLNRLANGDLASRLDQSFPTAYEKLRVDFNDALEKLQETMYAIGQNASGVRGGASEMMQAADDLAKRTERQAAALEETSAALASVTDTVKQTASNAGNVLKVVNETHGAAAHSGTVMREAVSAMSEIETSSQQIGNIIGVIDEIAFQTNLLALNAGVEAARAGDAGRGFAVVATEVRALAQRSAEAAKEIKSLISTSGAQVQAGVRLVGETGEALERIVEQVGNLNKMVKEISESATVQANGLAEVNTAMGQMDQMTQQNAAMVEEATAASHALSSEAETLEGLISRFRIETQSRAAAAPKPRRAVETVAAPAPSPNFAGSFKKISGRDDDWDEF</sequence>
<dbReference type="InterPro" id="IPR033480">
    <property type="entry name" value="sCache_2"/>
</dbReference>
<name>A0A0D6PD60_9PROT</name>
<reference evidence="13 14" key="1">
    <citation type="submission" date="2012-11" db="EMBL/GenBank/DDBJ databases">
        <title>Whole genome sequence of Acidocella aminolytica 101 = DSM 11237.</title>
        <authorList>
            <person name="Azuma Y."/>
            <person name="Higashiura N."/>
            <person name="Hirakawa H."/>
            <person name="Matsushita K."/>
        </authorList>
    </citation>
    <scope>NUCLEOTIDE SEQUENCE [LARGE SCALE GENOMIC DNA]</scope>
    <source>
        <strain evidence="14">101 / DSM 11237</strain>
    </source>
</reference>
<feature type="domain" description="Methyl-accepting transducer" evidence="11">
    <location>
        <begin position="350"/>
        <end position="579"/>
    </location>
</feature>
<dbReference type="FunFam" id="1.10.287.950:FF:000001">
    <property type="entry name" value="Methyl-accepting chemotaxis sensory transducer"/>
    <property type="match status" value="1"/>
</dbReference>
<evidence type="ECO:0000256" key="3">
    <source>
        <dbReference type="ARBA" id="ARBA00022500"/>
    </source>
</evidence>
<dbReference type="GO" id="GO:0006935">
    <property type="term" value="P:chemotaxis"/>
    <property type="evidence" value="ECO:0007669"/>
    <property type="project" value="UniProtKB-KW"/>
</dbReference>
<evidence type="ECO:0000256" key="5">
    <source>
        <dbReference type="ARBA" id="ARBA00022989"/>
    </source>
</evidence>
<keyword evidence="8" id="KW-0807">Transducer</keyword>
<keyword evidence="5 10" id="KW-1133">Transmembrane helix</keyword>
<dbReference type="Gene3D" id="1.10.287.950">
    <property type="entry name" value="Methyl-accepting chemotaxis protein"/>
    <property type="match status" value="1"/>
</dbReference>
<keyword evidence="4 10" id="KW-0812">Transmembrane</keyword>
<feature type="domain" description="HAMP" evidence="12">
    <location>
        <begin position="212"/>
        <end position="265"/>
    </location>
</feature>
<evidence type="ECO:0000259" key="12">
    <source>
        <dbReference type="PROSITE" id="PS50885"/>
    </source>
</evidence>
<dbReference type="GO" id="GO:0007165">
    <property type="term" value="P:signal transduction"/>
    <property type="evidence" value="ECO:0007669"/>
    <property type="project" value="UniProtKB-KW"/>
</dbReference>
<dbReference type="PROSITE" id="PS50885">
    <property type="entry name" value="HAMP"/>
    <property type="match status" value="2"/>
</dbReference>
<evidence type="ECO:0000256" key="4">
    <source>
        <dbReference type="ARBA" id="ARBA00022692"/>
    </source>
</evidence>
<dbReference type="SMART" id="SM01049">
    <property type="entry name" value="Cache_2"/>
    <property type="match status" value="1"/>
</dbReference>
<organism evidence="13 14">
    <name type="scientific">Acidocella aminolytica 101 = DSM 11237</name>
    <dbReference type="NCBI Taxonomy" id="1120923"/>
    <lineage>
        <taxon>Bacteria</taxon>
        <taxon>Pseudomonadati</taxon>
        <taxon>Pseudomonadota</taxon>
        <taxon>Alphaproteobacteria</taxon>
        <taxon>Acetobacterales</taxon>
        <taxon>Acidocellaceae</taxon>
        <taxon>Acidocella</taxon>
    </lineage>
</organism>
<evidence type="ECO:0000256" key="2">
    <source>
        <dbReference type="ARBA" id="ARBA00022475"/>
    </source>
</evidence>
<keyword evidence="13" id="KW-0675">Receptor</keyword>
<dbReference type="Gene3D" id="3.30.450.20">
    <property type="entry name" value="PAS domain"/>
    <property type="match status" value="1"/>
</dbReference>
<evidence type="ECO:0000256" key="10">
    <source>
        <dbReference type="SAM" id="Phobius"/>
    </source>
</evidence>
<proteinExistence type="inferred from homology"/>
<dbReference type="SUPFAM" id="SSF158472">
    <property type="entry name" value="HAMP domain-like"/>
    <property type="match status" value="1"/>
</dbReference>
<dbReference type="OrthoDB" id="7260004at2"/>
<dbReference type="AlphaFoldDB" id="A0A0D6PD60"/>
<dbReference type="Proteomes" id="UP000032668">
    <property type="component" value="Unassembled WGS sequence"/>
</dbReference>
<dbReference type="SUPFAM" id="SSF58104">
    <property type="entry name" value="Methyl-accepting chemotaxis protein (MCP) signaling domain"/>
    <property type="match status" value="1"/>
</dbReference>
<dbReference type="Pfam" id="PF00015">
    <property type="entry name" value="MCPsignal"/>
    <property type="match status" value="1"/>
</dbReference>
<dbReference type="SMART" id="SM00283">
    <property type="entry name" value="MA"/>
    <property type="match status" value="1"/>
</dbReference>
<dbReference type="InterPro" id="IPR004090">
    <property type="entry name" value="Chemotax_Me-accpt_rcpt"/>
</dbReference>
<dbReference type="GO" id="GO:0005886">
    <property type="term" value="C:plasma membrane"/>
    <property type="evidence" value="ECO:0007669"/>
    <property type="project" value="UniProtKB-SubCell"/>
</dbReference>
<feature type="transmembrane region" description="Helical" evidence="10">
    <location>
        <begin position="189"/>
        <end position="209"/>
    </location>
</feature>
<protein>
    <submittedName>
        <fullName evidence="13">Methyl-accepting chemotaxis sensory transducer/receptor</fullName>
    </submittedName>
</protein>
<dbReference type="InterPro" id="IPR003660">
    <property type="entry name" value="HAMP_dom"/>
</dbReference>
<dbReference type="GO" id="GO:0004888">
    <property type="term" value="F:transmembrane signaling receptor activity"/>
    <property type="evidence" value="ECO:0007669"/>
    <property type="project" value="InterPro"/>
</dbReference>
<evidence type="ECO:0000313" key="14">
    <source>
        <dbReference type="Proteomes" id="UP000032668"/>
    </source>
</evidence>
<evidence type="ECO:0000313" key="13">
    <source>
        <dbReference type="EMBL" id="GAN79685.1"/>
    </source>
</evidence>
<feature type="region of interest" description="Disordered" evidence="9">
    <location>
        <begin position="599"/>
        <end position="639"/>
    </location>
</feature>
<evidence type="ECO:0000256" key="7">
    <source>
        <dbReference type="ARBA" id="ARBA00029447"/>
    </source>
</evidence>
<feature type="domain" description="HAMP" evidence="12">
    <location>
        <begin position="299"/>
        <end position="345"/>
    </location>
</feature>
<dbReference type="Pfam" id="PF17200">
    <property type="entry name" value="sCache_2"/>
    <property type="match status" value="1"/>
</dbReference>
<evidence type="ECO:0000256" key="9">
    <source>
        <dbReference type="SAM" id="MobiDB-lite"/>
    </source>
</evidence>
<dbReference type="RefSeq" id="WP_048878120.1">
    <property type="nucleotide sequence ID" value="NZ_BANC01000025.1"/>
</dbReference>
<gene>
    <name evidence="13" type="ORF">Aam_025_073</name>
</gene>
<evidence type="ECO:0000256" key="1">
    <source>
        <dbReference type="ARBA" id="ARBA00004651"/>
    </source>
</evidence>
<evidence type="ECO:0000256" key="8">
    <source>
        <dbReference type="PROSITE-ProRule" id="PRU00284"/>
    </source>
</evidence>
<dbReference type="PRINTS" id="PR00260">
    <property type="entry name" value="CHEMTRNSDUCR"/>
</dbReference>
<comment type="subcellular location">
    <subcellularLocation>
        <location evidence="1">Cell membrane</location>
        <topology evidence="1">Multi-pass membrane protein</topology>
    </subcellularLocation>
</comment>
<dbReference type="CDD" id="cd11386">
    <property type="entry name" value="MCP_signal"/>
    <property type="match status" value="1"/>
</dbReference>
<dbReference type="PANTHER" id="PTHR43531">
    <property type="entry name" value="PROTEIN ICFG"/>
    <property type="match status" value="1"/>
</dbReference>
<dbReference type="STRING" id="1120923.SAMN02746095_01938"/>
<comment type="similarity">
    <text evidence="7">Belongs to the methyl-accepting chemotaxis (MCP) protein family.</text>
</comment>
<dbReference type="SMART" id="SM00304">
    <property type="entry name" value="HAMP"/>
    <property type="match status" value="2"/>
</dbReference>
<dbReference type="PROSITE" id="PS50111">
    <property type="entry name" value="CHEMOTAXIS_TRANSDUC_2"/>
    <property type="match status" value="1"/>
</dbReference>
<dbReference type="EMBL" id="BANC01000025">
    <property type="protein sequence ID" value="GAN79685.1"/>
    <property type="molecule type" value="Genomic_DNA"/>
</dbReference>
<dbReference type="CDD" id="cd06225">
    <property type="entry name" value="HAMP"/>
    <property type="match status" value="1"/>
</dbReference>
<keyword evidence="3" id="KW-0145">Chemotaxis</keyword>
<dbReference type="InterPro" id="IPR004089">
    <property type="entry name" value="MCPsignal_dom"/>
</dbReference>